<dbReference type="PANTHER" id="PTHR12473:SF8">
    <property type="entry name" value="UBIQUITIN CARBOXYL-TERMINAL HYDROLASE MINDY-4-RELATED"/>
    <property type="match status" value="1"/>
</dbReference>
<evidence type="ECO:0000313" key="4">
    <source>
        <dbReference type="EMBL" id="CEM39635.1"/>
    </source>
</evidence>
<feature type="region of interest" description="Disordered" evidence="2">
    <location>
        <begin position="86"/>
        <end position="112"/>
    </location>
</feature>
<gene>
    <name evidence="4" type="ORF">Cvel_24955</name>
</gene>
<dbReference type="PANTHER" id="PTHR12473">
    <property type="entry name" value="UBIQUITIN CARBOXYL-TERMINAL HYDROLASE MINDY-4-RELATED"/>
    <property type="match status" value="1"/>
</dbReference>
<accession>A0A0G4H7B5</accession>
<dbReference type="InterPro" id="IPR039785">
    <property type="entry name" value="MINY3/4"/>
</dbReference>
<evidence type="ECO:0000256" key="2">
    <source>
        <dbReference type="SAM" id="MobiDB-lite"/>
    </source>
</evidence>
<dbReference type="VEuPathDB" id="CryptoDB:Cvel_24955"/>
<feature type="domain" description="Deubiquitinating enzyme MINDY-3/4 conserved" evidence="3">
    <location>
        <begin position="94"/>
        <end position="424"/>
    </location>
</feature>
<evidence type="ECO:0000256" key="1">
    <source>
        <dbReference type="ARBA" id="ARBA00011074"/>
    </source>
</evidence>
<name>A0A0G4H7B5_9ALVE</name>
<evidence type="ECO:0000259" key="3">
    <source>
        <dbReference type="SMART" id="SM01174"/>
    </source>
</evidence>
<feature type="region of interest" description="Disordered" evidence="2">
    <location>
        <begin position="594"/>
        <end position="619"/>
    </location>
</feature>
<dbReference type="GO" id="GO:0004843">
    <property type="term" value="F:cysteine-type deubiquitinase activity"/>
    <property type="evidence" value="ECO:0007669"/>
    <property type="project" value="UniProtKB-EC"/>
</dbReference>
<reference evidence="4" key="1">
    <citation type="submission" date="2014-11" db="EMBL/GenBank/DDBJ databases">
        <authorList>
            <person name="Otto D Thomas"/>
            <person name="Naeem Raeece"/>
        </authorList>
    </citation>
    <scope>NUCLEOTIDE SEQUENCE</scope>
</reference>
<organism evidence="4">
    <name type="scientific">Chromera velia CCMP2878</name>
    <dbReference type="NCBI Taxonomy" id="1169474"/>
    <lineage>
        <taxon>Eukaryota</taxon>
        <taxon>Sar</taxon>
        <taxon>Alveolata</taxon>
        <taxon>Colpodellida</taxon>
        <taxon>Chromeraceae</taxon>
        <taxon>Chromera</taxon>
    </lineage>
</organism>
<proteinExistence type="inferred from homology"/>
<dbReference type="AlphaFoldDB" id="A0A0G4H7B5"/>
<dbReference type="InterPro" id="IPR025257">
    <property type="entry name" value="MINDY-3/4_CD"/>
</dbReference>
<dbReference type="GO" id="GO:0006508">
    <property type="term" value="P:proteolysis"/>
    <property type="evidence" value="ECO:0007669"/>
    <property type="project" value="UniProtKB-KW"/>
</dbReference>
<sequence length="720" mass="79303">MAFSQREQQDISDALTLALPPVASALPQDGGNDALCFYNSSSCDPAQFRSLLNLWWLQKLQYPDLCLLSKDNRSCLDRFVDRLEKHPSEEDSQKSTLEKHPSEEDSQKSTTVEGMWSDLSGFHQFRNGPCGLLAAVHALQVSKQMDGENPMSRRDALVAALTHMLVQAASTESAEGSDTKDSSPEEKIQATPHAVCLVTGGNLPVSLTVAQEQTVTESDTVSDHCVNAFAPSSLAGSFGFKLRRLGAPTHRTGSALNASPLPYHHPEALQAVDECLDEFAGEGGCLRLLLSLVLSRGVARVRHELREADSNVVFKLFRDESLIVPPLGFCSQNAVNLCLFGHARPKVLSREALTFPCGLLVKEPNCPAETGFVQEGDGHEFAFFPAWVVHSGMHYTSLFGFRQRDQGEYRRLVKVLQREVKFSNTPKKGQTNRLRAPDAQVTAGHPEPFLCHSGRLGEKEEFGGGEDGQVDSMKKDCSQKIDFSLFLYNGLPPGGPLLAPVRVSLDALGDSEDRDGRGSLEKREKQVRPEECIRWDGMFVKVHEVVQRLTVTHEGGAGAKGKKILYEVAVSLESQAVFEESKANVGCSPWLPSVSPGSPAAETERKTDALDPRTLPSGSTHAYPSKKWRCCGCYLGPDPTLRFEGYNDLGKDREALKCKCCGRVMRDSLRTLFVPYDLLPTSARQSVADRVEHPLASLLKRRFKKENLQVEVDSEFQFSI</sequence>
<comment type="similarity">
    <text evidence="1">Belongs to the MINDY deubiquitinase family. FAM188 subfamily.</text>
</comment>
<dbReference type="EMBL" id="CDMZ01001944">
    <property type="protein sequence ID" value="CEM39635.1"/>
    <property type="molecule type" value="Genomic_DNA"/>
</dbReference>
<feature type="compositionally biased region" description="Basic and acidic residues" evidence="2">
    <location>
        <begin position="602"/>
        <end position="611"/>
    </location>
</feature>
<dbReference type="SMART" id="SM01174">
    <property type="entry name" value="DUF4205"/>
    <property type="match status" value="1"/>
</dbReference>
<dbReference type="GO" id="GO:1990380">
    <property type="term" value="F:K48-linked deubiquitinase activity"/>
    <property type="evidence" value="ECO:0007669"/>
    <property type="project" value="InterPro"/>
</dbReference>
<dbReference type="GO" id="GO:0071108">
    <property type="term" value="P:protein K48-linked deubiquitination"/>
    <property type="evidence" value="ECO:0007669"/>
    <property type="project" value="InterPro"/>
</dbReference>
<protein>
    <recommendedName>
        <fullName evidence="3">Deubiquitinating enzyme MINDY-3/4 conserved domain-containing protein</fullName>
    </recommendedName>
</protein>
<feature type="compositionally biased region" description="Basic and acidic residues" evidence="2">
    <location>
        <begin position="86"/>
        <end position="107"/>
    </location>
</feature>
<dbReference type="Pfam" id="PF13898">
    <property type="entry name" value="MINDY-3_4_CD"/>
    <property type="match status" value="1"/>
</dbReference>